<evidence type="ECO:0000256" key="2">
    <source>
        <dbReference type="SAM" id="Phobius"/>
    </source>
</evidence>
<feature type="region of interest" description="Disordered" evidence="1">
    <location>
        <begin position="1"/>
        <end position="38"/>
    </location>
</feature>
<evidence type="ECO:0008006" key="5">
    <source>
        <dbReference type="Google" id="ProtNLM"/>
    </source>
</evidence>
<organism evidence="3 4">
    <name type="scientific">Nocardioides taihuensis</name>
    <dbReference type="NCBI Taxonomy" id="1835606"/>
    <lineage>
        <taxon>Bacteria</taxon>
        <taxon>Bacillati</taxon>
        <taxon>Actinomycetota</taxon>
        <taxon>Actinomycetes</taxon>
        <taxon>Propionibacteriales</taxon>
        <taxon>Nocardioidaceae</taxon>
        <taxon>Nocardioides</taxon>
    </lineage>
</organism>
<feature type="compositionally biased region" description="Basic and acidic residues" evidence="1">
    <location>
        <begin position="1"/>
        <end position="13"/>
    </location>
</feature>
<sequence length="178" mass="19432">MRSRGETPQETLERLNALSDSQATTSQPHASPSPAERSRRWYERFPKLGLAVTAVLGLFLLASGSMALADAVQMGRFGQATTAEVLDVHLGRGTNRVDVQYAVGGVRYRGTFREYWTAPEPGESVEIVYDTREVTDIDDSPLTGAYVRGSGAVGLGVLLLVRAVRGIRRLRGSQWLPN</sequence>
<keyword evidence="2" id="KW-0812">Transmembrane</keyword>
<feature type="transmembrane region" description="Helical" evidence="2">
    <location>
        <begin position="145"/>
        <end position="164"/>
    </location>
</feature>
<feature type="compositionally biased region" description="Polar residues" evidence="1">
    <location>
        <begin position="18"/>
        <end position="30"/>
    </location>
</feature>
<name>A0ABW0BJP2_9ACTN</name>
<dbReference type="Proteomes" id="UP001596087">
    <property type="component" value="Unassembled WGS sequence"/>
</dbReference>
<keyword evidence="4" id="KW-1185">Reference proteome</keyword>
<dbReference type="RefSeq" id="WP_378589623.1">
    <property type="nucleotide sequence ID" value="NZ_JBHSKD010000009.1"/>
</dbReference>
<feature type="transmembrane region" description="Helical" evidence="2">
    <location>
        <begin position="48"/>
        <end position="69"/>
    </location>
</feature>
<comment type="caution">
    <text evidence="3">The sequence shown here is derived from an EMBL/GenBank/DDBJ whole genome shotgun (WGS) entry which is preliminary data.</text>
</comment>
<dbReference type="EMBL" id="JBHSKD010000009">
    <property type="protein sequence ID" value="MFC5176951.1"/>
    <property type="molecule type" value="Genomic_DNA"/>
</dbReference>
<evidence type="ECO:0000313" key="4">
    <source>
        <dbReference type="Proteomes" id="UP001596087"/>
    </source>
</evidence>
<evidence type="ECO:0000313" key="3">
    <source>
        <dbReference type="EMBL" id="MFC5176951.1"/>
    </source>
</evidence>
<protein>
    <recommendedName>
        <fullName evidence="5">DUF3592 domain-containing protein</fullName>
    </recommendedName>
</protein>
<keyword evidence="2" id="KW-0472">Membrane</keyword>
<evidence type="ECO:0000256" key="1">
    <source>
        <dbReference type="SAM" id="MobiDB-lite"/>
    </source>
</evidence>
<accession>A0ABW0BJP2</accession>
<reference evidence="4" key="1">
    <citation type="journal article" date="2019" name="Int. J. Syst. Evol. Microbiol.">
        <title>The Global Catalogue of Microorganisms (GCM) 10K type strain sequencing project: providing services to taxonomists for standard genome sequencing and annotation.</title>
        <authorList>
            <consortium name="The Broad Institute Genomics Platform"/>
            <consortium name="The Broad Institute Genome Sequencing Center for Infectious Disease"/>
            <person name="Wu L."/>
            <person name="Ma J."/>
        </authorList>
    </citation>
    <scope>NUCLEOTIDE SEQUENCE [LARGE SCALE GENOMIC DNA]</scope>
    <source>
        <strain evidence="4">DFY41</strain>
    </source>
</reference>
<proteinExistence type="predicted"/>
<keyword evidence="2" id="KW-1133">Transmembrane helix</keyword>
<gene>
    <name evidence="3" type="ORF">ACFPGP_09730</name>
</gene>